<sequence length="909" mass="99254">MTVAPYDLRVEYLRAPIGVGTRSPRFSWFVDHARAACQLEVSTADTVVWASGEIRIADAAPVVYAGESLTSNTAYEWRVRSRAADGEWSDWAGSTFETSLLDAADWVAPWIEPVQQDAVVERWSIVDWVRGLGPDSAPEDRLRPTQLLRQRFEVGPGAVRARLFSTARGVYSALINGRRSDDHVLAPGFDSYEHRVSFSSADVTASLVEGENILAVALADGWWAGRIGLTGSSAQFGARTSAIWQLHVDYADGTTQIVTSGADVRSAIGPWTYADLFVGERFDRRAVPAGWDRAGFDDDEWMPVAEAGTDHAALTPFRGEPIRRILEVRPVALVETAQGTIVDFGQVLVGRVRLRLRDTTAGQRVAIEHTETLTADGSWFANIVGINKEQTDVFVAAGGPDEWEPEFTFHGFRYARVRGLTTELAVDDVVAVVLASDLEQTGSFEASDPRLDRLHQNVVWSQRGNFLSVPTDCPQRERAGWTGDIQAFVGAATNNAQVVSFLERWLDNLRADQLPDGRIPIFSPRSPFDAEAAAKAHGIGSIVAAAGWSDAIAIVPWTLYERTGDRRVLEENLDAMLRWIEYQRATAAAELPESLAGADLDAPRVRAQALLYNSGAQFGDWLTPSTMEGRPMHEAIGIAPALTGEYLAPMFQANTLTIAARAAAVLGRETEAAGLAERAAQVRMAFAAEYVDADGDLPVRLQGVYVVALAFDMIPAELRARTAARLGELIRERGNRLDTGFLSTPYLLDVLCENEYADVARALLWQSEMPSWLYEVDRGATTIWEAWDAISPDGQIRPMSLNHYAPGSVDDFLYRQVAGIRSTAPGYRTAVIAPDFEAGLDHVRAHVGTPYGRLAVHWSVAGDAASVTVDVPHGMSARLAMYQGEIALEAGRSRHTLPIGRRASASARV</sequence>
<dbReference type="Pfam" id="PF25788">
    <property type="entry name" value="Ig_Rha78A_N"/>
    <property type="match status" value="1"/>
</dbReference>
<dbReference type="InterPro" id="IPR016007">
    <property type="entry name" value="Alpha_rhamnosid"/>
</dbReference>
<feature type="domain" description="Alpha-L-rhamnosidase concanavalin-like" evidence="4">
    <location>
        <begin position="339"/>
        <end position="434"/>
    </location>
</feature>
<keyword evidence="9" id="KW-1185">Reference proteome</keyword>
<organism evidence="8 9">
    <name type="scientific">Microbacterium trichothecenolyticum</name>
    <name type="common">Aureobacterium trichothecenolyticum</name>
    <dbReference type="NCBI Taxonomy" id="69370"/>
    <lineage>
        <taxon>Bacteria</taxon>
        <taxon>Bacillati</taxon>
        <taxon>Actinomycetota</taxon>
        <taxon>Actinomycetes</taxon>
        <taxon>Micrococcales</taxon>
        <taxon>Microbacteriaceae</taxon>
        <taxon>Microbacterium</taxon>
    </lineage>
</organism>
<dbReference type="GO" id="GO:0030596">
    <property type="term" value="F:alpha-L-rhamnosidase activity"/>
    <property type="evidence" value="ECO:0007669"/>
    <property type="project" value="UniProtKB-EC"/>
</dbReference>
<dbReference type="PANTHER" id="PTHR33307:SF6">
    <property type="entry name" value="ALPHA-RHAMNOSIDASE (EUROFUNG)-RELATED"/>
    <property type="match status" value="1"/>
</dbReference>
<dbReference type="PANTHER" id="PTHR33307">
    <property type="entry name" value="ALPHA-RHAMNOSIDASE (EUROFUNG)"/>
    <property type="match status" value="1"/>
</dbReference>
<dbReference type="InterPro" id="IPR012341">
    <property type="entry name" value="6hp_glycosidase-like_sf"/>
</dbReference>
<dbReference type="SUPFAM" id="SSF48208">
    <property type="entry name" value="Six-hairpin glycosidases"/>
    <property type="match status" value="1"/>
</dbReference>
<proteinExistence type="predicted"/>
<dbReference type="Gene3D" id="2.60.40.10">
    <property type="entry name" value="Immunoglobulins"/>
    <property type="match status" value="1"/>
</dbReference>
<comment type="catalytic activity">
    <reaction evidence="1">
        <text>Hydrolysis of terminal non-reducing alpha-L-rhamnose residues in alpha-L-rhamnosides.</text>
        <dbReference type="EC" id="3.2.1.40"/>
    </reaction>
</comment>
<evidence type="ECO:0000313" key="9">
    <source>
        <dbReference type="Proteomes" id="UP000034098"/>
    </source>
</evidence>
<dbReference type="InterPro" id="IPR008902">
    <property type="entry name" value="Rhamnosid_concanavalin"/>
</dbReference>
<dbReference type="EMBL" id="JYJA01000033">
    <property type="protein sequence ID" value="KJL42884.1"/>
    <property type="molecule type" value="Genomic_DNA"/>
</dbReference>
<dbReference type="InterPro" id="IPR013783">
    <property type="entry name" value="Ig-like_fold"/>
</dbReference>
<dbReference type="Pfam" id="PF17390">
    <property type="entry name" value="Bac_rhamnosid_C"/>
    <property type="match status" value="1"/>
</dbReference>
<accession>A0A0M2HDU7</accession>
<dbReference type="InterPro" id="IPR035398">
    <property type="entry name" value="Bac_rhamnosid_C"/>
</dbReference>
<dbReference type="GO" id="GO:0005975">
    <property type="term" value="P:carbohydrate metabolic process"/>
    <property type="evidence" value="ECO:0007669"/>
    <property type="project" value="InterPro"/>
</dbReference>
<keyword evidence="3" id="KW-0378">Hydrolase</keyword>
<evidence type="ECO:0000259" key="6">
    <source>
        <dbReference type="Pfam" id="PF17389"/>
    </source>
</evidence>
<dbReference type="Pfam" id="PF05592">
    <property type="entry name" value="Bac_rhamnosid"/>
    <property type="match status" value="1"/>
</dbReference>
<dbReference type="RefSeq" id="WP_052676760.1">
    <property type="nucleotide sequence ID" value="NZ_JYJA01000033.1"/>
</dbReference>
<feature type="domain" description="Bacterial alpha-L-rhamnosidase N-terminal" evidence="5">
    <location>
        <begin position="160"/>
        <end position="324"/>
    </location>
</feature>
<evidence type="ECO:0000256" key="3">
    <source>
        <dbReference type="ARBA" id="ARBA00022801"/>
    </source>
</evidence>
<dbReference type="Gene3D" id="1.50.10.10">
    <property type="match status" value="1"/>
</dbReference>
<dbReference type="InterPro" id="IPR008928">
    <property type="entry name" value="6-hairpin_glycosidase_sf"/>
</dbReference>
<dbReference type="PATRIC" id="fig|69370.6.peg.1881"/>
<protein>
    <recommendedName>
        <fullName evidence="2">alpha-L-rhamnosidase</fullName>
        <ecNumber evidence="2">3.2.1.40</ecNumber>
    </recommendedName>
</protein>
<evidence type="ECO:0000259" key="5">
    <source>
        <dbReference type="Pfam" id="PF08531"/>
    </source>
</evidence>
<dbReference type="EC" id="3.2.1.40" evidence="2"/>
<dbReference type="Pfam" id="PF17389">
    <property type="entry name" value="Bac_rhamnosid6H"/>
    <property type="match status" value="1"/>
</dbReference>
<evidence type="ECO:0000259" key="7">
    <source>
        <dbReference type="Pfam" id="PF17390"/>
    </source>
</evidence>
<comment type="caution">
    <text evidence="8">The sequence shown here is derived from an EMBL/GenBank/DDBJ whole genome shotgun (WGS) entry which is preliminary data.</text>
</comment>
<evidence type="ECO:0000256" key="2">
    <source>
        <dbReference type="ARBA" id="ARBA00012652"/>
    </source>
</evidence>
<dbReference type="Pfam" id="PF08531">
    <property type="entry name" value="Bac_rhamnosid_N"/>
    <property type="match status" value="1"/>
</dbReference>
<name>A0A0M2HDU7_MICTR</name>
<dbReference type="Gene3D" id="2.60.420.10">
    <property type="entry name" value="Maltose phosphorylase, domain 3"/>
    <property type="match status" value="1"/>
</dbReference>
<dbReference type="OrthoDB" id="9761045at2"/>
<dbReference type="Proteomes" id="UP000034098">
    <property type="component" value="Unassembled WGS sequence"/>
</dbReference>
<evidence type="ECO:0000256" key="1">
    <source>
        <dbReference type="ARBA" id="ARBA00001445"/>
    </source>
</evidence>
<evidence type="ECO:0000259" key="4">
    <source>
        <dbReference type="Pfam" id="PF05592"/>
    </source>
</evidence>
<feature type="domain" description="Alpha-L-rhamnosidase C-terminal" evidence="7">
    <location>
        <begin position="819"/>
        <end position="884"/>
    </location>
</feature>
<evidence type="ECO:0000313" key="8">
    <source>
        <dbReference type="EMBL" id="KJL42884.1"/>
    </source>
</evidence>
<gene>
    <name evidence="8" type="ORF">RS82_01849</name>
</gene>
<feature type="domain" description="Alpha-L-rhamnosidase six-hairpin glycosidase" evidence="6">
    <location>
        <begin position="439"/>
        <end position="817"/>
    </location>
</feature>
<dbReference type="InterPro" id="IPR013737">
    <property type="entry name" value="Bac_rhamnosid_N"/>
</dbReference>
<dbReference type="PIRSF" id="PIRSF010631">
    <property type="entry name" value="A-rhamnsds"/>
    <property type="match status" value="1"/>
</dbReference>
<dbReference type="AlphaFoldDB" id="A0A0M2HDU7"/>
<dbReference type="Gene3D" id="2.60.120.260">
    <property type="entry name" value="Galactose-binding domain-like"/>
    <property type="match status" value="2"/>
</dbReference>
<dbReference type="InterPro" id="IPR035396">
    <property type="entry name" value="Bac_rhamnosid6H"/>
</dbReference>
<reference evidence="8 9" key="1">
    <citation type="submission" date="2015-02" db="EMBL/GenBank/DDBJ databases">
        <title>Draft genome sequences of ten Microbacterium spp. with emphasis on heavy metal contaminated environments.</title>
        <authorList>
            <person name="Corretto E."/>
        </authorList>
    </citation>
    <scope>NUCLEOTIDE SEQUENCE [LARGE SCALE GENOMIC DNA]</scope>
    <source>
        <strain evidence="8 9">DSM 8608</strain>
    </source>
</reference>